<keyword evidence="1 5" id="KW-0808">Transferase</keyword>
<comment type="caution">
    <text evidence="5">The sequence shown here is derived from an EMBL/GenBank/DDBJ whole genome shotgun (WGS) entry which is preliminary data.</text>
</comment>
<dbReference type="OrthoDB" id="9799096at2"/>
<feature type="domain" description="N-acetyltransferase" evidence="4">
    <location>
        <begin position="3"/>
        <end position="154"/>
    </location>
</feature>
<dbReference type="Proteomes" id="UP000251889">
    <property type="component" value="Unassembled WGS sequence"/>
</dbReference>
<keyword evidence="6" id="KW-1185">Reference proteome</keyword>
<evidence type="ECO:0000256" key="1">
    <source>
        <dbReference type="ARBA" id="ARBA00022679"/>
    </source>
</evidence>
<dbReference type="PROSITE" id="PS51186">
    <property type="entry name" value="GNAT"/>
    <property type="match status" value="1"/>
</dbReference>
<keyword evidence="2" id="KW-0012">Acyltransferase</keyword>
<proteinExistence type="inferred from homology"/>
<dbReference type="EMBL" id="QMFY01000002">
    <property type="protein sequence ID" value="RAW02087.1"/>
    <property type="molecule type" value="Genomic_DNA"/>
</dbReference>
<dbReference type="Pfam" id="PF00583">
    <property type="entry name" value="Acetyltransf_1"/>
    <property type="match status" value="1"/>
</dbReference>
<dbReference type="InterPro" id="IPR051531">
    <property type="entry name" value="N-acetyltransferase"/>
</dbReference>
<gene>
    <name evidence="5" type="ORF">DQQ10_05920</name>
</gene>
<evidence type="ECO:0000256" key="2">
    <source>
        <dbReference type="ARBA" id="ARBA00023315"/>
    </source>
</evidence>
<comment type="similarity">
    <text evidence="3">Belongs to the acetyltransferase family. RimJ subfamily.</text>
</comment>
<dbReference type="PANTHER" id="PTHR43792:SF8">
    <property type="entry name" value="[RIBOSOMAL PROTEIN US5]-ALANINE N-ACETYLTRANSFERASE"/>
    <property type="match status" value="1"/>
</dbReference>
<evidence type="ECO:0000259" key="4">
    <source>
        <dbReference type="PROSITE" id="PS51186"/>
    </source>
</evidence>
<dbReference type="InterPro" id="IPR000182">
    <property type="entry name" value="GNAT_dom"/>
</dbReference>
<evidence type="ECO:0000313" key="5">
    <source>
        <dbReference type="EMBL" id="RAW02087.1"/>
    </source>
</evidence>
<dbReference type="GO" id="GO:0016747">
    <property type="term" value="F:acyltransferase activity, transferring groups other than amino-acyl groups"/>
    <property type="evidence" value="ECO:0007669"/>
    <property type="project" value="InterPro"/>
</dbReference>
<evidence type="ECO:0000256" key="3">
    <source>
        <dbReference type="ARBA" id="ARBA00038502"/>
    </source>
</evidence>
<dbReference type="RefSeq" id="WP_112745910.1">
    <property type="nucleotide sequence ID" value="NZ_QMFY01000002.1"/>
</dbReference>
<dbReference type="SUPFAM" id="SSF55729">
    <property type="entry name" value="Acyl-CoA N-acyltransferases (Nat)"/>
    <property type="match status" value="1"/>
</dbReference>
<protein>
    <submittedName>
        <fullName evidence="5">N-acetyltransferase</fullName>
    </submittedName>
</protein>
<accession>A0A364Y6Q4</accession>
<dbReference type="PANTHER" id="PTHR43792">
    <property type="entry name" value="GNAT FAMILY, PUTATIVE (AFU_ORTHOLOGUE AFUA_3G00765)-RELATED-RELATED"/>
    <property type="match status" value="1"/>
</dbReference>
<organism evidence="5 6">
    <name type="scientific">Pseudochryseolinea flava</name>
    <dbReference type="NCBI Taxonomy" id="2059302"/>
    <lineage>
        <taxon>Bacteria</taxon>
        <taxon>Pseudomonadati</taxon>
        <taxon>Bacteroidota</taxon>
        <taxon>Cytophagia</taxon>
        <taxon>Cytophagales</taxon>
        <taxon>Fulvivirgaceae</taxon>
        <taxon>Pseudochryseolinea</taxon>
    </lineage>
</organism>
<sequence length="164" mass="18571">MSLIIRLFKPDDWTAVRDIYEQGLRTRNATFETDVPEYEVWIKKFHSHLLWVAVKGDEIIGWAGLQPVSLRKVYAGVVEVTIYVDSAAAGKGVGTALMKHLITESEKAGVWTLFASIFPENIPSIRLHAANGFREIGYREKIGQLDGIWRNTVLFERRSKIVGL</sequence>
<reference evidence="5 6" key="1">
    <citation type="submission" date="2018-06" db="EMBL/GenBank/DDBJ databases">
        <title>Chryseolinea flavus sp. nov., a member of the phylum Bacteroidetes isolated from soil.</title>
        <authorList>
            <person name="Li Y."/>
            <person name="Wang J."/>
        </authorList>
    </citation>
    <scope>NUCLEOTIDE SEQUENCE [LARGE SCALE GENOMIC DNA]</scope>
    <source>
        <strain evidence="5 6">SDU1-6</strain>
    </source>
</reference>
<dbReference type="InterPro" id="IPR016181">
    <property type="entry name" value="Acyl_CoA_acyltransferase"/>
</dbReference>
<dbReference type="Gene3D" id="3.40.630.30">
    <property type="match status" value="1"/>
</dbReference>
<dbReference type="CDD" id="cd04301">
    <property type="entry name" value="NAT_SF"/>
    <property type="match status" value="1"/>
</dbReference>
<name>A0A364Y6Q4_9BACT</name>
<evidence type="ECO:0000313" key="6">
    <source>
        <dbReference type="Proteomes" id="UP000251889"/>
    </source>
</evidence>
<dbReference type="AlphaFoldDB" id="A0A364Y6Q4"/>